<sequence length="152" mass="16994">LSITREYLALGDGPPRFRRNFTCSAVLRIHSRENEVSTTGLLPSVTDLSRSLRLPRSFVTPYRMSYNPKRQASWFGLDSVSLAATQEIAFAFSSSRYLDVSVPWVCLPYPMYSGKDTIPLRIVGFPIRKSSDQSLLTAPRSISALVPSFIDS</sequence>
<evidence type="ECO:0000313" key="3">
    <source>
        <dbReference type="Proteomes" id="UP000014003"/>
    </source>
</evidence>
<dbReference type="Proteomes" id="UP000014003">
    <property type="component" value="Unassembled WGS sequence"/>
</dbReference>
<gene>
    <name evidence="2" type="ORF">IGA_04568</name>
    <name evidence="1" type="ORF">IGA_06290</name>
</gene>
<comment type="caution">
    <text evidence="1">The sequence shown here is derived from an EMBL/GenBank/DDBJ whole genome shotgun (WGS) entry which is preliminary data.</text>
</comment>
<accession>R8CD73</accession>
<organism evidence="1 3">
    <name type="scientific">Bacillus cereus HuA3-9</name>
    <dbReference type="NCBI Taxonomy" id="1053205"/>
    <lineage>
        <taxon>Bacteria</taxon>
        <taxon>Bacillati</taxon>
        <taxon>Bacillota</taxon>
        <taxon>Bacilli</taxon>
        <taxon>Bacillales</taxon>
        <taxon>Bacillaceae</taxon>
        <taxon>Bacillus</taxon>
        <taxon>Bacillus cereus group</taxon>
    </lineage>
</organism>
<name>R8CD73_BACCE</name>
<dbReference type="EMBL" id="AHDZ01000037">
    <property type="protein sequence ID" value="EOO13976.1"/>
    <property type="molecule type" value="Genomic_DNA"/>
</dbReference>
<evidence type="ECO:0000313" key="1">
    <source>
        <dbReference type="EMBL" id="EOO09548.1"/>
    </source>
</evidence>
<feature type="non-terminal residue" evidence="1">
    <location>
        <position position="1"/>
    </location>
</feature>
<reference evidence="1 3" key="1">
    <citation type="submission" date="2012-12" db="EMBL/GenBank/DDBJ databases">
        <title>The Genome Sequence of Bacillus cereus HuA3-9.</title>
        <authorList>
            <consortium name="The Broad Institute Genome Sequencing Platform"/>
            <consortium name="The Broad Institute Genome Sequencing Center for Infectious Disease"/>
            <person name="Feldgarden M."/>
            <person name="Van der Auwera G.A."/>
            <person name="Mahillon J."/>
            <person name="Duprez V."/>
            <person name="Timmery S."/>
            <person name="Mattelet C."/>
            <person name="Dierick K."/>
            <person name="Sun M."/>
            <person name="Yu Z."/>
            <person name="Zhu L."/>
            <person name="Hu X."/>
            <person name="Shank E.B."/>
            <person name="Swiecicka I."/>
            <person name="Hansen B.M."/>
            <person name="Andrup L."/>
            <person name="Walker B."/>
            <person name="Young S.K."/>
            <person name="Zeng Q."/>
            <person name="Gargeya S."/>
            <person name="Fitzgerald M."/>
            <person name="Haas B."/>
            <person name="Abouelleil A."/>
            <person name="Alvarado L."/>
            <person name="Arachchi H.M."/>
            <person name="Berlin A.M."/>
            <person name="Chapman S.B."/>
            <person name="Dewar J."/>
            <person name="Goldberg J."/>
            <person name="Griggs A."/>
            <person name="Gujja S."/>
            <person name="Hansen M."/>
            <person name="Howarth C."/>
            <person name="Imamovic A."/>
            <person name="Larimer J."/>
            <person name="McCowan C."/>
            <person name="Murphy C."/>
            <person name="Neiman D."/>
            <person name="Pearson M."/>
            <person name="Priest M."/>
            <person name="Roberts A."/>
            <person name="Saif S."/>
            <person name="Shea T."/>
            <person name="Sisk P."/>
            <person name="Sykes S."/>
            <person name="Wortman J."/>
            <person name="Nusbaum C."/>
            <person name="Birren B."/>
        </authorList>
    </citation>
    <scope>NUCLEOTIDE SEQUENCE [LARGE SCALE GENOMIC DNA]</scope>
    <source>
        <strain evidence="1 3">HuA3-9</strain>
    </source>
</reference>
<dbReference type="HOGENOM" id="CLU_1700711_0_0_9"/>
<evidence type="ECO:0000313" key="2">
    <source>
        <dbReference type="EMBL" id="EOO13976.1"/>
    </source>
</evidence>
<dbReference type="EMBL" id="AHDZ01000087">
    <property type="protein sequence ID" value="EOO09548.1"/>
    <property type="molecule type" value="Genomic_DNA"/>
</dbReference>
<proteinExistence type="predicted"/>
<protein>
    <submittedName>
        <fullName evidence="1">Uncharacterized protein</fullName>
    </submittedName>
</protein>
<dbReference type="AlphaFoldDB" id="R8CD73"/>